<keyword evidence="7" id="KW-1185">Reference proteome</keyword>
<comment type="subcellular location">
    <subcellularLocation>
        <location evidence="1">Periplasm</location>
    </subcellularLocation>
</comment>
<feature type="domain" description="TolB N-terminal" evidence="5">
    <location>
        <begin position="29"/>
        <end position="132"/>
    </location>
</feature>
<evidence type="ECO:0000313" key="7">
    <source>
        <dbReference type="Proteomes" id="UP000288096"/>
    </source>
</evidence>
<dbReference type="GO" id="GO:0017038">
    <property type="term" value="P:protein import"/>
    <property type="evidence" value="ECO:0007669"/>
    <property type="project" value="InterPro"/>
</dbReference>
<dbReference type="Pfam" id="PF04052">
    <property type="entry name" value="TolB_N"/>
    <property type="match status" value="1"/>
</dbReference>
<comment type="caution">
    <text evidence="6">The sequence shown here is derived from an EMBL/GenBank/DDBJ whole genome shotgun (WGS) entry which is preliminary data.</text>
</comment>
<dbReference type="InterPro" id="IPR007195">
    <property type="entry name" value="TolB_N"/>
</dbReference>
<organism evidence="6 7">
    <name type="scientific">Desulfonema ishimotonii</name>
    <dbReference type="NCBI Taxonomy" id="45657"/>
    <lineage>
        <taxon>Bacteria</taxon>
        <taxon>Pseudomonadati</taxon>
        <taxon>Thermodesulfobacteriota</taxon>
        <taxon>Desulfobacteria</taxon>
        <taxon>Desulfobacterales</taxon>
        <taxon>Desulfococcaceae</taxon>
        <taxon>Desulfonema</taxon>
    </lineage>
</organism>
<dbReference type="SUPFAM" id="SSF52964">
    <property type="entry name" value="TolB, N-terminal domain"/>
    <property type="match status" value="1"/>
</dbReference>
<reference evidence="7" key="2">
    <citation type="submission" date="2019-01" db="EMBL/GenBank/DDBJ databases">
        <title>Genome sequence of Desulfonema ishimotonii strain Tokyo 01.</title>
        <authorList>
            <person name="Fukui M."/>
        </authorList>
    </citation>
    <scope>NUCLEOTIDE SEQUENCE [LARGE SCALE GENOMIC DNA]</scope>
    <source>
        <strain evidence="7">Tokyo 01</strain>
    </source>
</reference>
<dbReference type="HAMAP" id="MF_00671">
    <property type="entry name" value="TolB"/>
    <property type="match status" value="1"/>
</dbReference>
<dbReference type="Pfam" id="PF07676">
    <property type="entry name" value="PD40"/>
    <property type="match status" value="4"/>
</dbReference>
<accession>A0A401FX38</accession>
<dbReference type="InterPro" id="IPR011659">
    <property type="entry name" value="WD40"/>
</dbReference>
<comment type="similarity">
    <text evidence="2">Belongs to the TolB family.</text>
</comment>
<dbReference type="Proteomes" id="UP000288096">
    <property type="component" value="Unassembled WGS sequence"/>
</dbReference>
<dbReference type="EMBL" id="BEXT01000001">
    <property type="protein sequence ID" value="GBC61525.1"/>
    <property type="molecule type" value="Genomic_DNA"/>
</dbReference>
<dbReference type="Gene3D" id="2.120.10.30">
    <property type="entry name" value="TolB, C-terminal domain"/>
    <property type="match status" value="1"/>
</dbReference>
<dbReference type="Gene3D" id="2.120.10.60">
    <property type="entry name" value="Tricorn protease N-terminal domain"/>
    <property type="match status" value="1"/>
</dbReference>
<dbReference type="RefSeq" id="WP_124328807.1">
    <property type="nucleotide sequence ID" value="NZ_BEXT01000001.1"/>
</dbReference>
<name>A0A401FX38_9BACT</name>
<evidence type="ECO:0000256" key="3">
    <source>
        <dbReference type="ARBA" id="ARBA00022729"/>
    </source>
</evidence>
<evidence type="ECO:0000256" key="2">
    <source>
        <dbReference type="ARBA" id="ARBA00009820"/>
    </source>
</evidence>
<dbReference type="InterPro" id="IPR014167">
    <property type="entry name" value="Tol-Pal_TolB"/>
</dbReference>
<evidence type="ECO:0000259" key="5">
    <source>
        <dbReference type="Pfam" id="PF04052"/>
    </source>
</evidence>
<keyword evidence="4" id="KW-0574">Periplasm</keyword>
<reference evidence="7" key="1">
    <citation type="submission" date="2017-11" db="EMBL/GenBank/DDBJ databases">
        <authorList>
            <person name="Watanabe M."/>
            <person name="Kojima H."/>
        </authorList>
    </citation>
    <scope>NUCLEOTIDE SEQUENCE [LARGE SCALE GENOMIC DNA]</scope>
    <source>
        <strain evidence="7">Tokyo 01</strain>
    </source>
</reference>
<dbReference type="AlphaFoldDB" id="A0A401FX38"/>
<dbReference type="SUPFAM" id="SSF69304">
    <property type="entry name" value="Tricorn protease N-terminal domain"/>
    <property type="match status" value="1"/>
</dbReference>
<sequence length="436" mass="48273">MSGFWKKVGIGLIFFLAAGTNLCLAQHDYIDITNPSLKKIPIVIPLIRTAPAGETSVSVKAADQFAHHLGFTGYFKVLDRKPFTGLETDELTLDFGKWTAGGAELLVTGNIVIADGLAEVEFRLFDTFKEQLLIGKRYKGWVKDMPRIVRRFCSEIVHHLTGNWGIFDTQIAFVSTGTGTKEIYLCDFDGSNSRRFTRNNSIALSPAWSSDAKWIAYTSFARGRPDLYIRNISGKSGAVVSKKGINTTPAWVPGKFMLAATLSFSGDQDIYLLSGQGKMVRKLTKKWSIDTSPSWSPDGKQFAFVSNRSGSPQIYMKNTGSGRVERITFQGRYNTQPAWSPRGDQIAYSAMERGGEINIHVIDLKTMRSARLTYSAGKNESPAWSPDGSLIAFSSTREGGNSRIYIMTAFGTEQRRLMRLPGQQSDPAWSPRIGNP</sequence>
<dbReference type="OrthoDB" id="9815657at2"/>
<proteinExistence type="inferred from homology"/>
<evidence type="ECO:0000256" key="1">
    <source>
        <dbReference type="ARBA" id="ARBA00004418"/>
    </source>
</evidence>
<evidence type="ECO:0000256" key="4">
    <source>
        <dbReference type="ARBA" id="ARBA00022764"/>
    </source>
</evidence>
<evidence type="ECO:0000313" key="6">
    <source>
        <dbReference type="EMBL" id="GBC61525.1"/>
    </source>
</evidence>
<gene>
    <name evidence="6" type="ORF">DENIS_2487</name>
</gene>
<dbReference type="PANTHER" id="PTHR36842">
    <property type="entry name" value="PROTEIN TOLB HOMOLOG"/>
    <property type="match status" value="1"/>
</dbReference>
<dbReference type="PANTHER" id="PTHR36842:SF1">
    <property type="entry name" value="PROTEIN TOLB"/>
    <property type="match status" value="1"/>
</dbReference>
<dbReference type="NCBIfam" id="TIGR02800">
    <property type="entry name" value="propeller_TolB"/>
    <property type="match status" value="1"/>
</dbReference>
<protein>
    <submittedName>
        <fullName evidence="6">Tol-Pal system beta propeller repeat protein Tol B</fullName>
    </submittedName>
</protein>
<dbReference type="InterPro" id="IPR011042">
    <property type="entry name" value="6-blade_b-propeller_TolB-like"/>
</dbReference>
<dbReference type="GO" id="GO:0042597">
    <property type="term" value="C:periplasmic space"/>
    <property type="evidence" value="ECO:0007669"/>
    <property type="project" value="UniProtKB-SubCell"/>
</dbReference>
<keyword evidence="3" id="KW-0732">Signal</keyword>
<dbReference type="Gene3D" id="3.40.50.10070">
    <property type="entry name" value="TolB, N-terminal domain"/>
    <property type="match status" value="1"/>
</dbReference>